<protein>
    <submittedName>
        <fullName evidence="8">Na/Pi cotransporter</fullName>
    </submittedName>
</protein>
<accession>A0A0F5L0F6</accession>
<name>A0A0F5L0F6_9HYPH</name>
<dbReference type="GO" id="GO:0005436">
    <property type="term" value="F:sodium:phosphate symporter activity"/>
    <property type="evidence" value="ECO:0007669"/>
    <property type="project" value="InterPro"/>
</dbReference>
<comment type="subcellular location">
    <subcellularLocation>
        <location evidence="1">Cell membrane</location>
        <topology evidence="1">Multi-pass membrane protein</topology>
    </subcellularLocation>
</comment>
<dbReference type="Pfam" id="PF01895">
    <property type="entry name" value="PhoU"/>
    <property type="match status" value="1"/>
</dbReference>
<dbReference type="AlphaFoldDB" id="A0A0F5L0F6"/>
<feature type="domain" description="PhoU" evidence="7">
    <location>
        <begin position="344"/>
        <end position="421"/>
    </location>
</feature>
<comment type="caution">
    <text evidence="8">The sequence shown here is derived from an EMBL/GenBank/DDBJ whole genome shotgun (WGS) entry which is preliminary data.</text>
</comment>
<evidence type="ECO:0000256" key="3">
    <source>
        <dbReference type="ARBA" id="ARBA00022692"/>
    </source>
</evidence>
<evidence type="ECO:0000256" key="5">
    <source>
        <dbReference type="ARBA" id="ARBA00023136"/>
    </source>
</evidence>
<reference evidence="8 9" key="1">
    <citation type="submission" date="2015-03" db="EMBL/GenBank/DDBJ databases">
        <authorList>
            <person name="Hassan Y.I."/>
            <person name="Lepp D."/>
            <person name="Zhou T."/>
        </authorList>
    </citation>
    <scope>NUCLEOTIDE SEQUENCE [LARGE SCALE GENOMIC DNA]</scope>
    <source>
        <strain evidence="8 9">GH2-10</strain>
    </source>
</reference>
<keyword evidence="3 6" id="KW-0812">Transmembrane</keyword>
<feature type="transmembrane region" description="Helical" evidence="6">
    <location>
        <begin position="136"/>
        <end position="154"/>
    </location>
</feature>
<dbReference type="GO" id="GO:0044341">
    <property type="term" value="P:sodium-dependent phosphate transport"/>
    <property type="evidence" value="ECO:0007669"/>
    <property type="project" value="InterPro"/>
</dbReference>
<evidence type="ECO:0000256" key="4">
    <source>
        <dbReference type="ARBA" id="ARBA00022989"/>
    </source>
</evidence>
<feature type="transmembrane region" description="Helical" evidence="6">
    <location>
        <begin position="166"/>
        <end position="186"/>
    </location>
</feature>
<keyword evidence="5 6" id="KW-0472">Membrane</keyword>
<feature type="transmembrane region" description="Helical" evidence="6">
    <location>
        <begin position="250"/>
        <end position="272"/>
    </location>
</feature>
<evidence type="ECO:0000313" key="9">
    <source>
        <dbReference type="Proteomes" id="UP000033514"/>
    </source>
</evidence>
<dbReference type="SUPFAM" id="SSF109755">
    <property type="entry name" value="PhoU-like"/>
    <property type="match status" value="1"/>
</dbReference>
<keyword evidence="4 6" id="KW-1133">Transmembrane helix</keyword>
<dbReference type="Gene3D" id="1.20.58.220">
    <property type="entry name" value="Phosphate transport system protein phou homolog 2, domain 2"/>
    <property type="match status" value="1"/>
</dbReference>
<feature type="transmembrane region" description="Helical" evidence="6">
    <location>
        <begin position="191"/>
        <end position="207"/>
    </location>
</feature>
<dbReference type="PATRIC" id="fig|361041.3.peg.3223"/>
<keyword evidence="9" id="KW-1185">Reference proteome</keyword>
<keyword evidence="2" id="KW-1003">Cell membrane</keyword>
<evidence type="ECO:0000256" key="1">
    <source>
        <dbReference type="ARBA" id="ARBA00004651"/>
    </source>
</evidence>
<dbReference type="RefSeq" id="WP_046144677.1">
    <property type="nucleotide sequence ID" value="NZ_LAJG01000048.1"/>
</dbReference>
<dbReference type="Proteomes" id="UP000033514">
    <property type="component" value="Unassembled WGS sequence"/>
</dbReference>
<dbReference type="NCBIfam" id="NF037997">
    <property type="entry name" value="Na_Pi_symport"/>
    <property type="match status" value="1"/>
</dbReference>
<feature type="transmembrane region" description="Helical" evidence="6">
    <location>
        <begin position="278"/>
        <end position="297"/>
    </location>
</feature>
<dbReference type="InterPro" id="IPR026022">
    <property type="entry name" value="PhoU_dom"/>
</dbReference>
<evidence type="ECO:0000256" key="2">
    <source>
        <dbReference type="ARBA" id="ARBA00022475"/>
    </source>
</evidence>
<organism evidence="8 9">
    <name type="scientific">Devosia soli</name>
    <dbReference type="NCBI Taxonomy" id="361041"/>
    <lineage>
        <taxon>Bacteria</taxon>
        <taxon>Pseudomonadati</taxon>
        <taxon>Pseudomonadota</taxon>
        <taxon>Alphaproteobacteria</taxon>
        <taxon>Hyphomicrobiales</taxon>
        <taxon>Devosiaceae</taxon>
        <taxon>Devosia</taxon>
    </lineage>
</organism>
<dbReference type="InterPro" id="IPR003841">
    <property type="entry name" value="Na/Pi_transpt"/>
</dbReference>
<dbReference type="Pfam" id="PF02690">
    <property type="entry name" value="Na_Pi_cotrans"/>
    <property type="match status" value="2"/>
</dbReference>
<evidence type="ECO:0000259" key="7">
    <source>
        <dbReference type="Pfam" id="PF01895"/>
    </source>
</evidence>
<feature type="transmembrane region" description="Helical" evidence="6">
    <location>
        <begin position="78"/>
        <end position="99"/>
    </location>
</feature>
<dbReference type="InterPro" id="IPR038078">
    <property type="entry name" value="PhoU-like_sf"/>
</dbReference>
<evidence type="ECO:0000256" key="6">
    <source>
        <dbReference type="SAM" id="Phobius"/>
    </source>
</evidence>
<dbReference type="OrthoDB" id="5778511at2"/>
<dbReference type="EMBL" id="LAJG01000048">
    <property type="protein sequence ID" value="KKB75858.1"/>
    <property type="molecule type" value="Genomic_DNA"/>
</dbReference>
<evidence type="ECO:0000313" key="8">
    <source>
        <dbReference type="EMBL" id="KKB75858.1"/>
    </source>
</evidence>
<dbReference type="GO" id="GO:0005886">
    <property type="term" value="C:plasma membrane"/>
    <property type="evidence" value="ECO:0007669"/>
    <property type="project" value="UniProtKB-SubCell"/>
</dbReference>
<gene>
    <name evidence="8" type="ORF">VW35_19040</name>
</gene>
<proteinExistence type="predicted"/>
<dbReference type="STRING" id="361041.VW35_19040"/>
<sequence length="552" mass="59224">MDSLIVILALVGAISLLLWGTHMVQSGVQRAFGPRLRTVLADTLDNRIKALLAGIGITVVLQSSTATALMATNFTSAGLIGLLPAMAVMLGANVGTALIVTLLSFNVAILSAPLITIGLILFRLDKDSRRHDLGRVLIGLGLMLLALHQLVLALEPVAQSTEVMTLLGLLGAMPLVAVILGTLLAWAMHSSVAVVLLVGSLATHGIVGHESALLLVLGANLGTALNPLLEAGDKSPSARRMPLFNLGNRLLGLAIAWLALPQISVALSAMNLPDGADVAVFHLGFNFAMALIALPFLPQIAVWMCRLLPDRQDAADPAQPIYLDHSALDIPMIALGGAQREALRLADTLEAMLNGAREVLVHNERKLLAETRARDDVLDSLNTHIKRYLAQVDEDDLGEDDKERLHRILVFVMNMEQAGDVIDRHLLLHATKRLKRGLLPDADNEEELTAILDRLIANTRTAASLFVTEDAQVARKLAEEKALFRRVEQDATTRHFALMRDGVTAASQSSALHLDLLRDLKLANSFVVAAAAYPVLDRAGELLPSRMASTIG</sequence>
<dbReference type="PANTHER" id="PTHR10010">
    <property type="entry name" value="SOLUTE CARRIER FAMILY 34 SODIUM PHOSPHATE , MEMBER 2-RELATED"/>
    <property type="match status" value="1"/>
</dbReference>
<dbReference type="PANTHER" id="PTHR10010:SF46">
    <property type="entry name" value="SODIUM-DEPENDENT PHOSPHATE TRANSPORT PROTEIN 2B"/>
    <property type="match status" value="1"/>
</dbReference>
<feature type="transmembrane region" description="Helical" evidence="6">
    <location>
        <begin position="105"/>
        <end position="124"/>
    </location>
</feature>
<feature type="transmembrane region" description="Helical" evidence="6">
    <location>
        <begin position="50"/>
        <end position="71"/>
    </location>
</feature>